<dbReference type="GO" id="GO:0005886">
    <property type="term" value="C:plasma membrane"/>
    <property type="evidence" value="ECO:0007669"/>
    <property type="project" value="TreeGrafter"/>
</dbReference>
<reference evidence="2 3" key="1">
    <citation type="submission" date="2020-04" db="EMBL/GenBank/DDBJ databases">
        <authorList>
            <person name="De Canck E."/>
        </authorList>
    </citation>
    <scope>NUCLEOTIDE SEQUENCE [LARGE SCALE GENOMIC DNA]</scope>
    <source>
        <strain evidence="2 3">LMG 24238</strain>
    </source>
</reference>
<dbReference type="PANTHER" id="PTHR43292:SF3">
    <property type="entry name" value="ACYL-COA DEHYDROGENASE FADE29"/>
    <property type="match status" value="1"/>
</dbReference>
<evidence type="ECO:0000313" key="3">
    <source>
        <dbReference type="Proteomes" id="UP000494255"/>
    </source>
</evidence>
<name>A0A6J5CRY8_9BURK</name>
<evidence type="ECO:0000256" key="1">
    <source>
        <dbReference type="ARBA" id="ARBA00023002"/>
    </source>
</evidence>
<dbReference type="Proteomes" id="UP000494255">
    <property type="component" value="Unassembled WGS sequence"/>
</dbReference>
<accession>A0A6J5CRY8</accession>
<keyword evidence="1" id="KW-0560">Oxidoreductase</keyword>
<dbReference type="InterPro" id="IPR009100">
    <property type="entry name" value="AcylCoA_DH/oxidase_NM_dom_sf"/>
</dbReference>
<dbReference type="AlphaFoldDB" id="A0A6J5CRY8"/>
<proteinExistence type="predicted"/>
<dbReference type="GO" id="GO:0016627">
    <property type="term" value="F:oxidoreductase activity, acting on the CH-CH group of donors"/>
    <property type="evidence" value="ECO:0007669"/>
    <property type="project" value="InterPro"/>
</dbReference>
<protein>
    <submittedName>
        <fullName evidence="2">Uncharacterized protein</fullName>
    </submittedName>
</protein>
<sequence length="49" mass="5469">MMFCLARTDSGAKKQEGISVLLIDMKTPGITVRPIITLDEDHEVTLMLH</sequence>
<dbReference type="EMBL" id="CADIKC010000017">
    <property type="protein sequence ID" value="CAB3744112.1"/>
    <property type="molecule type" value="Genomic_DNA"/>
</dbReference>
<dbReference type="SUPFAM" id="SSF56645">
    <property type="entry name" value="Acyl-CoA dehydrogenase NM domain-like"/>
    <property type="match status" value="1"/>
</dbReference>
<dbReference type="InterPro" id="IPR046373">
    <property type="entry name" value="Acyl-CoA_Oxase/DH_mid-dom_sf"/>
</dbReference>
<gene>
    <name evidence="2" type="ORF">LMG24238_07213</name>
</gene>
<keyword evidence="3" id="KW-1185">Reference proteome</keyword>
<dbReference type="PANTHER" id="PTHR43292">
    <property type="entry name" value="ACYL-COA DEHYDROGENASE"/>
    <property type="match status" value="1"/>
</dbReference>
<dbReference type="InterPro" id="IPR052161">
    <property type="entry name" value="Mycobact_Acyl-CoA_DH"/>
</dbReference>
<organism evidence="2 3">
    <name type="scientific">Paraburkholderia sediminicola</name>
    <dbReference type="NCBI Taxonomy" id="458836"/>
    <lineage>
        <taxon>Bacteria</taxon>
        <taxon>Pseudomonadati</taxon>
        <taxon>Pseudomonadota</taxon>
        <taxon>Betaproteobacteria</taxon>
        <taxon>Burkholderiales</taxon>
        <taxon>Burkholderiaceae</taxon>
        <taxon>Paraburkholderia</taxon>
    </lineage>
</organism>
<evidence type="ECO:0000313" key="2">
    <source>
        <dbReference type="EMBL" id="CAB3744112.1"/>
    </source>
</evidence>
<dbReference type="Gene3D" id="2.40.110.10">
    <property type="entry name" value="Butyryl-CoA Dehydrogenase, subunit A, domain 2"/>
    <property type="match status" value="1"/>
</dbReference>